<dbReference type="EMBL" id="HBUF01045114">
    <property type="protein sequence ID" value="CAG6619198.1"/>
    <property type="molecule type" value="Transcribed_RNA"/>
</dbReference>
<organism evidence="2">
    <name type="scientific">Cacopsylla melanoneura</name>
    <dbReference type="NCBI Taxonomy" id="428564"/>
    <lineage>
        <taxon>Eukaryota</taxon>
        <taxon>Metazoa</taxon>
        <taxon>Ecdysozoa</taxon>
        <taxon>Arthropoda</taxon>
        <taxon>Hexapoda</taxon>
        <taxon>Insecta</taxon>
        <taxon>Pterygota</taxon>
        <taxon>Neoptera</taxon>
        <taxon>Paraneoptera</taxon>
        <taxon>Hemiptera</taxon>
        <taxon>Sternorrhyncha</taxon>
        <taxon>Psylloidea</taxon>
        <taxon>Psyllidae</taxon>
        <taxon>Psyllinae</taxon>
        <taxon>Cacopsylla</taxon>
    </lineage>
</organism>
<dbReference type="EMBL" id="HBUF01045123">
    <property type="protein sequence ID" value="CAG6619223.1"/>
    <property type="molecule type" value="Transcribed_RNA"/>
</dbReference>
<protein>
    <submittedName>
        <fullName evidence="2">Uncharacterized protein</fullName>
    </submittedName>
</protein>
<dbReference type="EMBL" id="HBUF01045131">
    <property type="protein sequence ID" value="CAG6619244.1"/>
    <property type="molecule type" value="Transcribed_RNA"/>
</dbReference>
<dbReference type="EMBL" id="HBUF01045141">
    <property type="protein sequence ID" value="CAG6619271.1"/>
    <property type="molecule type" value="Transcribed_RNA"/>
</dbReference>
<dbReference type="EMBL" id="HBUF01045122">
    <property type="protein sequence ID" value="CAG6619220.1"/>
    <property type="molecule type" value="Transcribed_RNA"/>
</dbReference>
<reference evidence="2" key="1">
    <citation type="submission" date="2021-05" db="EMBL/GenBank/DDBJ databases">
        <authorList>
            <person name="Alioto T."/>
            <person name="Alioto T."/>
            <person name="Gomez Garrido J."/>
        </authorList>
    </citation>
    <scope>NUCLEOTIDE SEQUENCE</scope>
</reference>
<keyword evidence="1" id="KW-0472">Membrane</keyword>
<dbReference type="EMBL" id="HBUF01045138">
    <property type="protein sequence ID" value="CAG6619262.1"/>
    <property type="molecule type" value="Transcribed_RNA"/>
</dbReference>
<dbReference type="EMBL" id="HBUF01045128">
    <property type="protein sequence ID" value="CAG6619235.1"/>
    <property type="molecule type" value="Transcribed_RNA"/>
</dbReference>
<dbReference type="EMBL" id="HBUF01045135">
    <property type="protein sequence ID" value="CAG6619255.1"/>
    <property type="molecule type" value="Transcribed_RNA"/>
</dbReference>
<accession>A0A8D8M778</accession>
<dbReference type="EMBL" id="HBUF01045132">
    <property type="protein sequence ID" value="CAG6619247.1"/>
    <property type="molecule type" value="Transcribed_RNA"/>
</dbReference>
<dbReference type="EMBL" id="HBUF01045116">
    <property type="protein sequence ID" value="CAG6619203.1"/>
    <property type="molecule type" value="Transcribed_RNA"/>
</dbReference>
<dbReference type="EMBL" id="HBUF01045134">
    <property type="protein sequence ID" value="CAG6619252.1"/>
    <property type="molecule type" value="Transcribed_RNA"/>
</dbReference>
<keyword evidence="1" id="KW-1133">Transmembrane helix</keyword>
<dbReference type="EMBL" id="HBUF01045120">
    <property type="protein sequence ID" value="CAG6619215.1"/>
    <property type="molecule type" value="Transcribed_RNA"/>
</dbReference>
<dbReference type="EMBL" id="HBUF01344625">
    <property type="protein sequence ID" value="CAG6707944.1"/>
    <property type="molecule type" value="Transcribed_RNA"/>
</dbReference>
<dbReference type="EMBL" id="HBUF01045139">
    <property type="protein sequence ID" value="CAG6619265.1"/>
    <property type="molecule type" value="Transcribed_RNA"/>
</dbReference>
<dbReference type="AlphaFoldDB" id="A0A8D8M778"/>
<evidence type="ECO:0000256" key="1">
    <source>
        <dbReference type="SAM" id="Phobius"/>
    </source>
</evidence>
<dbReference type="EMBL" id="HBUF01045140">
    <property type="protein sequence ID" value="CAG6619268.1"/>
    <property type="molecule type" value="Transcribed_RNA"/>
</dbReference>
<dbReference type="EMBL" id="HBUF01045117">
    <property type="protein sequence ID" value="CAG6619207.1"/>
    <property type="molecule type" value="Transcribed_RNA"/>
</dbReference>
<feature type="transmembrane region" description="Helical" evidence="1">
    <location>
        <begin position="40"/>
        <end position="64"/>
    </location>
</feature>
<name>A0A8D8M778_9HEMI</name>
<dbReference type="EMBL" id="HBUF01045129">
    <property type="protein sequence ID" value="CAG6619239.1"/>
    <property type="molecule type" value="Transcribed_RNA"/>
</dbReference>
<dbReference type="EMBL" id="HBUF01045119">
    <property type="protein sequence ID" value="CAG6619212.1"/>
    <property type="molecule type" value="Transcribed_RNA"/>
</dbReference>
<proteinExistence type="predicted"/>
<dbReference type="EMBL" id="HBUF01045126">
    <property type="protein sequence ID" value="CAG6619230.1"/>
    <property type="molecule type" value="Transcribed_RNA"/>
</dbReference>
<dbReference type="EMBL" id="HBUF01344622">
    <property type="protein sequence ID" value="CAG6707940.1"/>
    <property type="molecule type" value="Transcribed_RNA"/>
</dbReference>
<keyword evidence="1" id="KW-0812">Transmembrane</keyword>
<sequence length="105" mass="12352">MMTKSEPQCLVLSVHSLFDIRRSKIGGLYFSRRKLSKSQIYPRIGLTICFFPSFLFLLYFFAFWHNIYDLPMYLPYLLPNYLGLLGKSHQISDSILKCVDPLCFQ</sequence>
<evidence type="ECO:0000313" key="2">
    <source>
        <dbReference type="EMBL" id="CAG6619203.1"/>
    </source>
</evidence>